<dbReference type="InterPro" id="IPR005170">
    <property type="entry name" value="Transptr-assoc_dom"/>
</dbReference>
<dbReference type="InterPro" id="IPR016169">
    <property type="entry name" value="FAD-bd_PCMH_sub2"/>
</dbReference>
<evidence type="ECO:0000313" key="3">
    <source>
        <dbReference type="EMBL" id="CAA9587468.1"/>
    </source>
</evidence>
<dbReference type="Gene3D" id="3.30.465.10">
    <property type="match status" value="1"/>
</dbReference>
<dbReference type="SMART" id="SM01091">
    <property type="entry name" value="CorC_HlyC"/>
    <property type="match status" value="1"/>
</dbReference>
<evidence type="ECO:0000259" key="2">
    <source>
        <dbReference type="SMART" id="SM01091"/>
    </source>
</evidence>
<accession>A0A6J4VTG2</accession>
<name>A0A6J4VTG2_9BACT</name>
<dbReference type="AlphaFoldDB" id="A0A6J4VTG2"/>
<dbReference type="InterPro" id="IPR036318">
    <property type="entry name" value="FAD-bd_PCMH-like_sf"/>
</dbReference>
<proteinExistence type="predicted"/>
<dbReference type="SUPFAM" id="SSF56176">
    <property type="entry name" value="FAD-binding/transporter-associated domain-like"/>
    <property type="match status" value="1"/>
</dbReference>
<dbReference type="Pfam" id="PF03471">
    <property type="entry name" value="CorC_HlyC"/>
    <property type="match status" value="1"/>
</dbReference>
<feature type="non-terminal residue" evidence="3">
    <location>
        <position position="1"/>
    </location>
</feature>
<feature type="compositionally biased region" description="Basic and acidic residues" evidence="1">
    <location>
        <begin position="66"/>
        <end position="77"/>
    </location>
</feature>
<dbReference type="EMBL" id="CADCWM010001043">
    <property type="protein sequence ID" value="CAA9587468.1"/>
    <property type="molecule type" value="Genomic_DNA"/>
</dbReference>
<gene>
    <name evidence="3" type="ORF">AVDCRST_MAG88-4188</name>
</gene>
<protein>
    <recommendedName>
        <fullName evidence="2">Transporter-associated domain-containing protein</fullName>
    </recommendedName>
</protein>
<evidence type="ECO:0000256" key="1">
    <source>
        <dbReference type="SAM" id="MobiDB-lite"/>
    </source>
</evidence>
<organism evidence="3">
    <name type="scientific">uncultured Thermomicrobiales bacterium</name>
    <dbReference type="NCBI Taxonomy" id="1645740"/>
    <lineage>
        <taxon>Bacteria</taxon>
        <taxon>Pseudomonadati</taxon>
        <taxon>Thermomicrobiota</taxon>
        <taxon>Thermomicrobia</taxon>
        <taxon>Thermomicrobiales</taxon>
        <taxon>environmental samples</taxon>
    </lineage>
</organism>
<sequence length="92" mass="9868">EDVAERFALAIDEPFYDTLGGYVFGQLGRAPAVGDEVSLRDGRQLRVAEVDGRRVARVLLLPRGDADGGHRAAHDGAPEPILRSSAAASRDR</sequence>
<feature type="region of interest" description="Disordered" evidence="1">
    <location>
        <begin position="66"/>
        <end position="92"/>
    </location>
</feature>
<dbReference type="GO" id="GO:0050660">
    <property type="term" value="F:flavin adenine dinucleotide binding"/>
    <property type="evidence" value="ECO:0007669"/>
    <property type="project" value="InterPro"/>
</dbReference>
<reference evidence="3" key="1">
    <citation type="submission" date="2020-02" db="EMBL/GenBank/DDBJ databases">
        <authorList>
            <person name="Meier V. D."/>
        </authorList>
    </citation>
    <scope>NUCLEOTIDE SEQUENCE</scope>
    <source>
        <strain evidence="3">AVDCRST_MAG88</strain>
    </source>
</reference>
<feature type="domain" description="Transporter-associated" evidence="2">
    <location>
        <begin position="1"/>
        <end position="64"/>
    </location>
</feature>